<name>A0A160V7V8_9ZZZZ</name>
<gene>
    <name evidence="1" type="ORF">MGWOODY_Clf834</name>
</gene>
<dbReference type="AlphaFoldDB" id="A0A160V7V8"/>
<reference evidence="1" key="1">
    <citation type="submission" date="2015-10" db="EMBL/GenBank/DDBJ databases">
        <authorList>
            <person name="Gilbert D.G."/>
        </authorList>
    </citation>
    <scope>NUCLEOTIDE SEQUENCE</scope>
</reference>
<evidence type="ECO:0000313" key="1">
    <source>
        <dbReference type="EMBL" id="CUV02011.1"/>
    </source>
</evidence>
<proteinExistence type="predicted"/>
<protein>
    <submittedName>
        <fullName evidence="1">Uncharacterized protein</fullName>
    </submittedName>
</protein>
<dbReference type="EMBL" id="FAXA01000167">
    <property type="protein sequence ID" value="CUV02011.1"/>
    <property type="molecule type" value="Genomic_DNA"/>
</dbReference>
<sequence length="113" mass="12691">MFPTTSGELEWSRYDALDVAGDWSVSIEVSDQVASTDYTLKDLELNYVITVSQGTVLTEHPAPGFIIYCSDLVPSSLVVDLQEHLIDTRLLLEELLQTEIARVPDIWSCWTQS</sequence>
<accession>A0A160V7V8</accession>
<organism evidence="1">
    <name type="scientific">hydrothermal vent metagenome</name>
    <dbReference type="NCBI Taxonomy" id="652676"/>
    <lineage>
        <taxon>unclassified sequences</taxon>
        <taxon>metagenomes</taxon>
        <taxon>ecological metagenomes</taxon>
    </lineage>
</organism>